<dbReference type="GO" id="GO:0016301">
    <property type="term" value="F:kinase activity"/>
    <property type="evidence" value="ECO:0007669"/>
    <property type="project" value="UniProtKB-KW"/>
</dbReference>
<sequence length="268" mass="30294">MTMPTNHLYAQWVSQLAALLLPIDGPAIIGITGAQGTGKSTLAARLAKQLTAQGRPTAAVSLDDYYLNRTQRQQLAKQVHPLLAQRGVPGTHRIEQALDDAHNFLQGKAVAWPHFDKALDEPGSPCSPQKAELLLVEGWCLGLAPQSDQALQQPINALEHQQDADGRWRRYVNQQLTAAYADYWQLLKPLIWLQAPDWQTVCRWRQKQEQQLWQQRGMGMSKAQLAQFMLSFERLTLASWQQLPSRADLQIQLDHQQQPITTVIINSW</sequence>
<keyword evidence="1" id="KW-0808">Transferase</keyword>
<name>A0ABT9GSR0_9GAMM</name>
<comment type="caution">
    <text evidence="1">The sequence shown here is derived from an EMBL/GenBank/DDBJ whole genome shotgun (WGS) entry which is preliminary data.</text>
</comment>
<dbReference type="InterPro" id="IPR027417">
    <property type="entry name" value="P-loop_NTPase"/>
</dbReference>
<protein>
    <submittedName>
        <fullName evidence="1">Kinase</fullName>
    </submittedName>
</protein>
<keyword evidence="1" id="KW-0418">Kinase</keyword>
<gene>
    <name evidence="1" type="ORF">Q3O59_13375</name>
</gene>
<dbReference type="RefSeq" id="WP_305946063.1">
    <property type="nucleotide sequence ID" value="NZ_JAUZVY010000006.1"/>
</dbReference>
<dbReference type="SUPFAM" id="SSF52540">
    <property type="entry name" value="P-loop containing nucleoside triphosphate hydrolases"/>
    <property type="match status" value="1"/>
</dbReference>
<keyword evidence="2" id="KW-1185">Reference proteome</keyword>
<dbReference type="EMBL" id="JAUZVY010000006">
    <property type="protein sequence ID" value="MDP4530015.1"/>
    <property type="molecule type" value="Genomic_DNA"/>
</dbReference>
<evidence type="ECO:0000313" key="2">
    <source>
        <dbReference type="Proteomes" id="UP001236258"/>
    </source>
</evidence>
<evidence type="ECO:0000313" key="1">
    <source>
        <dbReference type="EMBL" id="MDP4530015.1"/>
    </source>
</evidence>
<organism evidence="1 2">
    <name type="scientific">Alkalimonas delamerensis</name>
    <dbReference type="NCBI Taxonomy" id="265981"/>
    <lineage>
        <taxon>Bacteria</taxon>
        <taxon>Pseudomonadati</taxon>
        <taxon>Pseudomonadota</taxon>
        <taxon>Gammaproteobacteria</taxon>
        <taxon>Alkalimonas</taxon>
    </lineage>
</organism>
<accession>A0ABT9GSR0</accession>
<dbReference type="Proteomes" id="UP001236258">
    <property type="component" value="Unassembled WGS sequence"/>
</dbReference>
<reference evidence="1 2" key="1">
    <citation type="submission" date="2023-08" db="EMBL/GenBank/DDBJ databases">
        <authorList>
            <person name="Joshi A."/>
            <person name="Thite S."/>
        </authorList>
    </citation>
    <scope>NUCLEOTIDE SEQUENCE [LARGE SCALE GENOMIC DNA]</scope>
    <source>
        <strain evidence="1 2">1E1</strain>
    </source>
</reference>
<dbReference type="Gene3D" id="3.40.50.300">
    <property type="entry name" value="P-loop containing nucleotide triphosphate hydrolases"/>
    <property type="match status" value="1"/>
</dbReference>
<proteinExistence type="predicted"/>